<gene>
    <name evidence="1" type="ORF">F511_23300</name>
</gene>
<keyword evidence="2" id="KW-1185">Reference proteome</keyword>
<accession>A0A2Z7A9T9</accession>
<name>A0A2Z7A9T9_9LAMI</name>
<evidence type="ECO:0000313" key="1">
    <source>
        <dbReference type="EMBL" id="KZV17632.1"/>
    </source>
</evidence>
<protein>
    <submittedName>
        <fullName evidence="1">Uncharacterized protein</fullName>
    </submittedName>
</protein>
<dbReference type="EMBL" id="KV018116">
    <property type="protein sequence ID" value="KZV17632.1"/>
    <property type="molecule type" value="Genomic_DNA"/>
</dbReference>
<reference evidence="1 2" key="1">
    <citation type="journal article" date="2015" name="Proc. Natl. Acad. Sci. U.S.A.">
        <title>The resurrection genome of Boea hygrometrica: A blueprint for survival of dehydration.</title>
        <authorList>
            <person name="Xiao L."/>
            <person name="Yang G."/>
            <person name="Zhang L."/>
            <person name="Yang X."/>
            <person name="Zhao S."/>
            <person name="Ji Z."/>
            <person name="Zhou Q."/>
            <person name="Hu M."/>
            <person name="Wang Y."/>
            <person name="Chen M."/>
            <person name="Xu Y."/>
            <person name="Jin H."/>
            <person name="Xiao X."/>
            <person name="Hu G."/>
            <person name="Bao F."/>
            <person name="Hu Y."/>
            <person name="Wan P."/>
            <person name="Li L."/>
            <person name="Deng X."/>
            <person name="Kuang T."/>
            <person name="Xiang C."/>
            <person name="Zhu J.K."/>
            <person name="Oliver M.J."/>
            <person name="He Y."/>
        </authorList>
    </citation>
    <scope>NUCLEOTIDE SEQUENCE [LARGE SCALE GENOMIC DNA]</scope>
    <source>
        <strain evidence="2">cv. XS01</strain>
    </source>
</reference>
<dbReference type="AlphaFoldDB" id="A0A2Z7A9T9"/>
<evidence type="ECO:0000313" key="2">
    <source>
        <dbReference type="Proteomes" id="UP000250235"/>
    </source>
</evidence>
<dbReference type="Proteomes" id="UP000250235">
    <property type="component" value="Unassembled WGS sequence"/>
</dbReference>
<proteinExistence type="predicted"/>
<organism evidence="1 2">
    <name type="scientific">Dorcoceras hygrometricum</name>
    <dbReference type="NCBI Taxonomy" id="472368"/>
    <lineage>
        <taxon>Eukaryota</taxon>
        <taxon>Viridiplantae</taxon>
        <taxon>Streptophyta</taxon>
        <taxon>Embryophyta</taxon>
        <taxon>Tracheophyta</taxon>
        <taxon>Spermatophyta</taxon>
        <taxon>Magnoliopsida</taxon>
        <taxon>eudicotyledons</taxon>
        <taxon>Gunneridae</taxon>
        <taxon>Pentapetalae</taxon>
        <taxon>asterids</taxon>
        <taxon>lamiids</taxon>
        <taxon>Lamiales</taxon>
        <taxon>Gesneriaceae</taxon>
        <taxon>Didymocarpoideae</taxon>
        <taxon>Trichosporeae</taxon>
        <taxon>Loxocarpinae</taxon>
        <taxon>Dorcoceras</taxon>
    </lineage>
</organism>
<sequence>MKPNLAVAVTSGEPQYLPKERHEYTNEDKKKANLDNVAKDILFKTLDKDKNMFSKVKNCVGPCLFLEVRTSMSYISPSSTSEGSTTRRFDLTTLCTDPIPQPAAVRTPRLHKCTAASTV</sequence>